<dbReference type="GO" id="GO:0044780">
    <property type="term" value="P:bacterial-type flagellum assembly"/>
    <property type="evidence" value="ECO:0007669"/>
    <property type="project" value="InterPro"/>
</dbReference>
<keyword evidence="1" id="KW-1005">Bacterial flagellum biogenesis</keyword>
<evidence type="ECO:0000313" key="4">
    <source>
        <dbReference type="Proteomes" id="UP000682811"/>
    </source>
</evidence>
<sequence length="168" mass="19102">MSSIELLITVLENLDVQHQQMLEIAKSKKNAIIGNDIDTLVKLMNQETKGLKQIELLESKRAEIAQQYLHERGIKSQLNLNITELIRLVFDVEDKKRLQSVQKQLSDTLHSLKQANDLNQKLIEQALSFIDYSLNLLVDTPYQEVTYQNPLTDGTGGKSQSGYFDSKA</sequence>
<evidence type="ECO:0008006" key="5">
    <source>
        <dbReference type="Google" id="ProtNLM"/>
    </source>
</evidence>
<gene>
    <name evidence="3" type="ORF">J34TS1_36620</name>
</gene>
<evidence type="ECO:0000256" key="1">
    <source>
        <dbReference type="ARBA" id="ARBA00022795"/>
    </source>
</evidence>
<dbReference type="RefSeq" id="WP_212979500.1">
    <property type="nucleotide sequence ID" value="NZ_AP025343.1"/>
</dbReference>
<protein>
    <recommendedName>
        <fullName evidence="5">Flagellar protein FlgN</fullName>
    </recommendedName>
</protein>
<proteinExistence type="predicted"/>
<dbReference type="AlphaFoldDB" id="A0A920CTZ4"/>
<dbReference type="SUPFAM" id="SSF140566">
    <property type="entry name" value="FlgN-like"/>
    <property type="match status" value="1"/>
</dbReference>
<accession>A0A920CTZ4</accession>
<name>A0A920CTZ4_9BACL</name>
<dbReference type="Gene3D" id="1.20.58.300">
    <property type="entry name" value="FlgN-like"/>
    <property type="match status" value="1"/>
</dbReference>
<organism evidence="3 4">
    <name type="scientific">Paenibacillus azoreducens</name>
    <dbReference type="NCBI Taxonomy" id="116718"/>
    <lineage>
        <taxon>Bacteria</taxon>
        <taxon>Bacillati</taxon>
        <taxon>Bacillota</taxon>
        <taxon>Bacilli</taxon>
        <taxon>Bacillales</taxon>
        <taxon>Paenibacillaceae</taxon>
        <taxon>Paenibacillus</taxon>
    </lineage>
</organism>
<evidence type="ECO:0000313" key="3">
    <source>
        <dbReference type="EMBL" id="GIO48897.1"/>
    </source>
</evidence>
<reference evidence="3 4" key="1">
    <citation type="submission" date="2021-03" db="EMBL/GenBank/DDBJ databases">
        <title>Antimicrobial resistance genes in bacteria isolated from Japanese honey, and their potential for conferring macrolide and lincosamide resistance in the American foulbrood pathogen Paenibacillus larvae.</title>
        <authorList>
            <person name="Okamoto M."/>
            <person name="Kumagai M."/>
            <person name="Kanamori H."/>
            <person name="Takamatsu D."/>
        </authorList>
    </citation>
    <scope>NUCLEOTIDE SEQUENCE [LARGE SCALE GENOMIC DNA]</scope>
    <source>
        <strain evidence="3 4">J34TS1</strain>
    </source>
</reference>
<dbReference type="Pfam" id="PF05130">
    <property type="entry name" value="FlgN"/>
    <property type="match status" value="1"/>
</dbReference>
<evidence type="ECO:0000256" key="2">
    <source>
        <dbReference type="SAM" id="MobiDB-lite"/>
    </source>
</evidence>
<feature type="region of interest" description="Disordered" evidence="2">
    <location>
        <begin position="149"/>
        <end position="168"/>
    </location>
</feature>
<dbReference type="InterPro" id="IPR007809">
    <property type="entry name" value="FlgN-like"/>
</dbReference>
<dbReference type="InterPro" id="IPR036679">
    <property type="entry name" value="FlgN-like_sf"/>
</dbReference>
<comment type="caution">
    <text evidence="3">The sequence shown here is derived from an EMBL/GenBank/DDBJ whole genome shotgun (WGS) entry which is preliminary data.</text>
</comment>
<dbReference type="EMBL" id="BORT01000017">
    <property type="protein sequence ID" value="GIO48897.1"/>
    <property type="molecule type" value="Genomic_DNA"/>
</dbReference>
<keyword evidence="4" id="KW-1185">Reference proteome</keyword>
<dbReference type="Proteomes" id="UP000682811">
    <property type="component" value="Unassembled WGS sequence"/>
</dbReference>